<evidence type="ECO:0000256" key="1">
    <source>
        <dbReference type="SAM" id="Phobius"/>
    </source>
</evidence>
<protein>
    <submittedName>
        <fullName evidence="2">Uncharacterized protein</fullName>
    </submittedName>
</protein>
<keyword evidence="1" id="KW-1133">Transmembrane helix</keyword>
<dbReference type="KEGG" id="mmn:midi_01159"/>
<accession>F7XU76</accession>
<name>F7XU76_MIDMI</name>
<organism evidence="2 3">
    <name type="scientific">Midichloria mitochondrii (strain IricVA)</name>
    <dbReference type="NCBI Taxonomy" id="696127"/>
    <lineage>
        <taxon>Bacteria</taxon>
        <taxon>Pseudomonadati</taxon>
        <taxon>Pseudomonadota</taxon>
        <taxon>Alphaproteobacteria</taxon>
        <taxon>Rickettsiales</taxon>
        <taxon>Candidatus Midichloriaceae</taxon>
        <taxon>Candidatus Midichloria</taxon>
    </lineage>
</organism>
<dbReference type="Proteomes" id="UP000006639">
    <property type="component" value="Chromosome"/>
</dbReference>
<dbReference type="HOGENOM" id="CLU_2634172_0_0_5"/>
<proteinExistence type="predicted"/>
<dbReference type="RefSeq" id="WP_013951627.1">
    <property type="nucleotide sequence ID" value="NC_015722.1"/>
</dbReference>
<reference evidence="2 3" key="1">
    <citation type="journal article" date="2011" name="Mol. Biol. Evol.">
        <title>Phylogenomic evidence for the presence of a flagellum and cbb3 oxidase in the free-living mitochondrial ancestor.</title>
        <authorList>
            <person name="Sassera D."/>
            <person name="Lo N."/>
            <person name="Epis S."/>
            <person name="D'Auria G."/>
            <person name="Montagna M."/>
            <person name="Comandatore F."/>
            <person name="Horner D."/>
            <person name="Pereto J."/>
            <person name="Luciano A.M."/>
            <person name="Franciosi F."/>
            <person name="Ferri E."/>
            <person name="Crotti E."/>
            <person name="Bazzocchi C."/>
            <person name="Daffonchio D."/>
            <person name="Sacchi L."/>
            <person name="Moya A."/>
            <person name="Latorre A."/>
            <person name="Bandi C."/>
        </authorList>
    </citation>
    <scope>NUCLEOTIDE SEQUENCE [LARGE SCALE GENOMIC DNA]</scope>
    <source>
        <strain evidence="2 3">IricVA</strain>
    </source>
</reference>
<keyword evidence="1" id="KW-0472">Membrane</keyword>
<evidence type="ECO:0000313" key="2">
    <source>
        <dbReference type="EMBL" id="AEI89435.1"/>
    </source>
</evidence>
<dbReference type="AlphaFoldDB" id="F7XU76"/>
<keyword evidence="3" id="KW-1185">Reference proteome</keyword>
<gene>
    <name evidence="2" type="ordered locus">midi_01159</name>
</gene>
<evidence type="ECO:0000313" key="3">
    <source>
        <dbReference type="Proteomes" id="UP000006639"/>
    </source>
</evidence>
<keyword evidence="1" id="KW-0812">Transmembrane</keyword>
<sequence>MSTTDGRADIVATVRYDYKVYALLSIYTHQPLPLLHLYAHRYLEFQIHIFNALTLIGTIRAIIYGKVNAELSMRMAN</sequence>
<feature type="transmembrane region" description="Helical" evidence="1">
    <location>
        <begin position="45"/>
        <end position="65"/>
    </location>
</feature>
<dbReference type="EMBL" id="CP002130">
    <property type="protein sequence ID" value="AEI89435.1"/>
    <property type="molecule type" value="Genomic_DNA"/>
</dbReference>